<dbReference type="RefSeq" id="WP_073393558.1">
    <property type="nucleotide sequence ID" value="NZ_FRBX01000001.1"/>
</dbReference>
<dbReference type="AlphaFoldDB" id="A0AB36P161"/>
<evidence type="ECO:0000313" key="5">
    <source>
        <dbReference type="Proteomes" id="UP000198431"/>
    </source>
</evidence>
<proteinExistence type="predicted"/>
<keyword evidence="2" id="KW-0808">Transferase</keyword>
<dbReference type="InterPro" id="IPR001173">
    <property type="entry name" value="Glyco_trans_2-like"/>
</dbReference>
<name>A0AB36P161_9FLAO</name>
<evidence type="ECO:0000313" key="4">
    <source>
        <dbReference type="Proteomes" id="UP000184216"/>
    </source>
</evidence>
<dbReference type="PANTHER" id="PTHR22916">
    <property type="entry name" value="GLYCOSYLTRANSFERASE"/>
    <property type="match status" value="1"/>
</dbReference>
<comment type="caution">
    <text evidence="2">The sequence shown here is derived from an EMBL/GenBank/DDBJ whole genome shotgun (WGS) entry which is preliminary data.</text>
</comment>
<dbReference type="PANTHER" id="PTHR22916:SF67">
    <property type="entry name" value="COLANIC ACID BIOSYNTHESIS GLYCOSYL TRANSFERASE WCAE-RELATED"/>
    <property type="match status" value="1"/>
</dbReference>
<dbReference type="Proteomes" id="UP000198431">
    <property type="component" value="Unassembled WGS sequence"/>
</dbReference>
<dbReference type="Gene3D" id="3.90.550.10">
    <property type="entry name" value="Spore Coat Polysaccharide Biosynthesis Protein SpsA, Chain A"/>
    <property type="match status" value="1"/>
</dbReference>
<dbReference type="EMBL" id="MUHB01000008">
    <property type="protein sequence ID" value="OXB04805.1"/>
    <property type="molecule type" value="Genomic_DNA"/>
</dbReference>
<dbReference type="EMBL" id="FRBX01000001">
    <property type="protein sequence ID" value="SHL40390.1"/>
    <property type="molecule type" value="Genomic_DNA"/>
</dbReference>
<dbReference type="GO" id="GO:0016758">
    <property type="term" value="F:hexosyltransferase activity"/>
    <property type="evidence" value="ECO:0007669"/>
    <property type="project" value="UniProtKB-ARBA"/>
</dbReference>
<accession>A0AB36P161</accession>
<feature type="domain" description="Glycosyltransferase 2-like" evidence="1">
    <location>
        <begin position="5"/>
        <end position="140"/>
    </location>
</feature>
<dbReference type="InterPro" id="IPR029044">
    <property type="entry name" value="Nucleotide-diphossugar_trans"/>
</dbReference>
<sequence>MSKVSVITVNFNDKKGLSKTLESVTNQTYKDFEFIVIDGGSNDGSKELIEQYQDKITHWVSEKDNGVFNAMNKGIKIATGDFVIFMNGGDCFYNNSVLEDTIPDFTSEYDIYYGDNYKESNGSKRLKTYPEKLSFSFFYNSSINHQSTFIRKTLFDDYFYYNENYKIASDWEFFIYAICYKNVSYKYLKRTIAIYDFTGISSNPKFRDLYNEEKKITFQKYFPAFMEDYKEVEVLNSKRFLQFQHIKNFTVPWKLLKAFISLLLLFLPKTPNK</sequence>
<reference evidence="2 5" key="1">
    <citation type="submission" date="2016-11" db="EMBL/GenBank/DDBJ databases">
        <title>Whole genomes of Flavobacteriaceae.</title>
        <authorList>
            <person name="Stine C."/>
            <person name="Li C."/>
            <person name="Tadesse D."/>
        </authorList>
    </citation>
    <scope>NUCLEOTIDE SEQUENCE [LARGE SCALE GENOMIC DNA]</scope>
    <source>
        <strain evidence="2 5">ATCC 19366</strain>
    </source>
</reference>
<reference evidence="3 4" key="2">
    <citation type="submission" date="2016-11" db="EMBL/GenBank/DDBJ databases">
        <authorList>
            <person name="Varghese N."/>
            <person name="Submissions S."/>
        </authorList>
    </citation>
    <scope>NUCLEOTIDE SEQUENCE [LARGE SCALE GENOMIC DNA]</scope>
    <source>
        <strain evidence="3 4">DSM 6368</strain>
    </source>
</reference>
<protein>
    <submittedName>
        <fullName evidence="2">Glycosyl transferase</fullName>
    </submittedName>
    <submittedName>
        <fullName evidence="3">Glycosyltransferase involved in cell wall bisynthesis</fullName>
    </submittedName>
</protein>
<gene>
    <name evidence="2" type="ORF">B0A72_10000</name>
    <name evidence="3" type="ORF">SAMN05444387_0520</name>
</gene>
<dbReference type="CDD" id="cd06433">
    <property type="entry name" value="GT_2_WfgS_like"/>
    <property type="match status" value="1"/>
</dbReference>
<evidence type="ECO:0000259" key="1">
    <source>
        <dbReference type="Pfam" id="PF00535"/>
    </source>
</evidence>
<dbReference type="Pfam" id="PF00535">
    <property type="entry name" value="Glycos_transf_2"/>
    <property type="match status" value="1"/>
</dbReference>
<dbReference type="Proteomes" id="UP000184216">
    <property type="component" value="Unassembled WGS sequence"/>
</dbReference>
<evidence type="ECO:0000313" key="3">
    <source>
        <dbReference type="EMBL" id="SHL40390.1"/>
    </source>
</evidence>
<organism evidence="2 5">
    <name type="scientific">Flavobacterium pectinovorum</name>
    <dbReference type="NCBI Taxonomy" id="29533"/>
    <lineage>
        <taxon>Bacteria</taxon>
        <taxon>Pseudomonadati</taxon>
        <taxon>Bacteroidota</taxon>
        <taxon>Flavobacteriia</taxon>
        <taxon>Flavobacteriales</taxon>
        <taxon>Flavobacteriaceae</taxon>
        <taxon>Flavobacterium</taxon>
    </lineage>
</organism>
<keyword evidence="4" id="KW-1185">Reference proteome</keyword>
<dbReference type="SUPFAM" id="SSF53448">
    <property type="entry name" value="Nucleotide-diphospho-sugar transferases"/>
    <property type="match status" value="1"/>
</dbReference>
<evidence type="ECO:0000313" key="2">
    <source>
        <dbReference type="EMBL" id="OXB04805.1"/>
    </source>
</evidence>